<sequence length="59" mass="6485">MNKEIIDVEPKEEVKPTIEIGNYFIEVISDGEVIKKIAVANSEINITKLSQGGLAVDLK</sequence>
<dbReference type="Proteomes" id="UP000254664">
    <property type="component" value="Unassembled WGS sequence"/>
</dbReference>
<protein>
    <submittedName>
        <fullName evidence="1">Uncharacterized protein</fullName>
    </submittedName>
</protein>
<proteinExistence type="predicted"/>
<gene>
    <name evidence="1" type="ORF">NCTC9836_01375</name>
</gene>
<dbReference type="OrthoDB" id="1957016at2"/>
<keyword evidence="2" id="KW-1185">Reference proteome</keyword>
<name>A0A381J8L9_9CLOT</name>
<evidence type="ECO:0000313" key="2">
    <source>
        <dbReference type="Proteomes" id="UP000254664"/>
    </source>
</evidence>
<accession>A0A381J8L9</accession>
<organism evidence="1 2">
    <name type="scientific">Clostridium putrefaciens</name>
    <dbReference type="NCBI Taxonomy" id="99675"/>
    <lineage>
        <taxon>Bacteria</taxon>
        <taxon>Bacillati</taxon>
        <taxon>Bacillota</taxon>
        <taxon>Clostridia</taxon>
        <taxon>Eubacteriales</taxon>
        <taxon>Clostridiaceae</taxon>
        <taxon>Clostridium</taxon>
    </lineage>
</organism>
<dbReference type="RefSeq" id="WP_115641051.1">
    <property type="nucleotide sequence ID" value="NZ_UFWZ01000001.1"/>
</dbReference>
<evidence type="ECO:0000313" key="1">
    <source>
        <dbReference type="EMBL" id="SUY47048.1"/>
    </source>
</evidence>
<reference evidence="1 2" key="1">
    <citation type="submission" date="2018-06" db="EMBL/GenBank/DDBJ databases">
        <authorList>
            <consortium name="Pathogen Informatics"/>
            <person name="Doyle S."/>
        </authorList>
    </citation>
    <scope>NUCLEOTIDE SEQUENCE [LARGE SCALE GENOMIC DNA]</scope>
    <source>
        <strain evidence="1 2">NCTC9836</strain>
    </source>
</reference>
<dbReference type="AlphaFoldDB" id="A0A381J8L9"/>
<dbReference type="EMBL" id="UFWZ01000001">
    <property type="protein sequence ID" value="SUY47048.1"/>
    <property type="molecule type" value="Genomic_DNA"/>
</dbReference>